<dbReference type="InterPro" id="IPR023375">
    <property type="entry name" value="ADC_dom_sf"/>
</dbReference>
<dbReference type="Pfam" id="PF06314">
    <property type="entry name" value="ADC"/>
    <property type="match status" value="1"/>
</dbReference>
<evidence type="ECO:0000313" key="2">
    <source>
        <dbReference type="Proteomes" id="UP000437736"/>
    </source>
</evidence>
<dbReference type="EMBL" id="WJHE01000151">
    <property type="protein sequence ID" value="MST31833.1"/>
    <property type="molecule type" value="Genomic_DNA"/>
</dbReference>
<dbReference type="InterPro" id="IPR010451">
    <property type="entry name" value="Acetoacetate_decarboxylase"/>
</dbReference>
<dbReference type="Proteomes" id="UP000437736">
    <property type="component" value="Unassembled WGS sequence"/>
</dbReference>
<evidence type="ECO:0000313" key="1">
    <source>
        <dbReference type="EMBL" id="MST31833.1"/>
    </source>
</evidence>
<accession>A0ABW9QQ62</accession>
<organism evidence="1 2">
    <name type="scientific">Acidiferrimicrobium australe</name>
    <dbReference type="NCBI Taxonomy" id="2664430"/>
    <lineage>
        <taxon>Bacteria</taxon>
        <taxon>Bacillati</taxon>
        <taxon>Actinomycetota</taxon>
        <taxon>Acidimicrobiia</taxon>
        <taxon>Acidimicrobiales</taxon>
        <taxon>Acidimicrobiaceae</taxon>
        <taxon>Acidiferrimicrobium</taxon>
    </lineage>
</organism>
<proteinExistence type="predicted"/>
<protein>
    <submittedName>
        <fullName evidence="1">Acetoacetate decarboxylase</fullName>
    </submittedName>
</protein>
<dbReference type="Gene3D" id="2.40.400.10">
    <property type="entry name" value="Acetoacetate decarboxylase-like"/>
    <property type="match status" value="1"/>
</dbReference>
<sequence length="265" mass="29392">MSEVRGFLFPRTATGRSSLLPPPPWHYSGDLLTVEWRTDPAAVAALLPEPLEPVHDDEDPGAVALIFADWQSCGDDLAELDDPVRLQYKEAFVVVRCRWDDRVWSRCVYIWVDKDFALARGHLQGYPKKLGSIHQTRPVTVGRAGPRLEPGGRFAATLAAYDRRLAQVRVTLTGRSESNGFVNGHPMVHHRWVPRIECDGKDALADLVTMRGRDVELGPAWAGTAEVELFDSPVEELTALAPREVLGGYWRSVGTTFAGGETLRP</sequence>
<reference evidence="1 2" key="1">
    <citation type="submission" date="2019-11" db="EMBL/GenBank/DDBJ databases">
        <title>Acidiferrimicrobium australis gen. nov., sp. nov., an acidophilic and obligately heterotrophic, member of the Actinobacteria that catalyses dissimilatory oxido- reduction of iron isolated from metal-rich acidic water in Chile.</title>
        <authorList>
            <person name="Gonzalez D."/>
            <person name="Huber K."/>
            <person name="Hedrich S."/>
            <person name="Rojas-Villalobos C."/>
            <person name="Quatrini R."/>
            <person name="Dinamarca M.A."/>
            <person name="Schwarz A."/>
            <person name="Canales C."/>
            <person name="Nancucheo I."/>
        </authorList>
    </citation>
    <scope>NUCLEOTIDE SEQUENCE [LARGE SCALE GENOMIC DNA]</scope>
    <source>
        <strain evidence="1 2">USS-CCA1</strain>
    </source>
</reference>
<gene>
    <name evidence="1" type="ORF">GHK86_03710</name>
</gene>
<keyword evidence="2" id="KW-1185">Reference proteome</keyword>
<dbReference type="SUPFAM" id="SSF160104">
    <property type="entry name" value="Acetoacetate decarboxylase-like"/>
    <property type="match status" value="1"/>
</dbReference>
<name>A0ABW9QQ62_9ACTN</name>
<comment type="caution">
    <text evidence="1">The sequence shown here is derived from an EMBL/GenBank/DDBJ whole genome shotgun (WGS) entry which is preliminary data.</text>
</comment>